<feature type="domain" description="Trimeric autotransporter adhesin YadA-like C-terminal membrane anchor" evidence="9">
    <location>
        <begin position="327"/>
        <end position="387"/>
    </location>
</feature>
<feature type="coiled-coil region" evidence="8">
    <location>
        <begin position="121"/>
        <end position="197"/>
    </location>
</feature>
<evidence type="ECO:0000313" key="10">
    <source>
        <dbReference type="EMBL" id="KXA13412.1"/>
    </source>
</evidence>
<organism evidence="10 11">
    <name type="scientific">Fusobacterium equinum</name>
    <dbReference type="NCBI Taxonomy" id="134605"/>
    <lineage>
        <taxon>Bacteria</taxon>
        <taxon>Fusobacteriati</taxon>
        <taxon>Fusobacteriota</taxon>
        <taxon>Fusobacteriia</taxon>
        <taxon>Fusobacteriales</taxon>
        <taxon>Fusobacteriaceae</taxon>
        <taxon>Fusobacterium</taxon>
    </lineage>
</organism>
<dbReference type="Gene3D" id="3.30.1300.30">
    <property type="entry name" value="GSPII I/J protein-like"/>
    <property type="match status" value="1"/>
</dbReference>
<comment type="subcellular location">
    <subcellularLocation>
        <location evidence="2">Cell outer membrane</location>
    </subcellularLocation>
    <subcellularLocation>
        <location evidence="1">Cell surface</location>
    </subcellularLocation>
</comment>
<evidence type="ECO:0000313" key="11">
    <source>
        <dbReference type="Proteomes" id="UP000070617"/>
    </source>
</evidence>
<dbReference type="PATRIC" id="fig|134605.3.peg.1299"/>
<name>A0A133NAW6_9FUSO</name>
<proteinExistence type="predicted"/>
<accession>A0A133NAW6</accession>
<dbReference type="AlphaFoldDB" id="A0A133NAW6"/>
<dbReference type="InterPro" id="IPR045584">
    <property type="entry name" value="Pilin-like"/>
</dbReference>
<reference evidence="11" key="1">
    <citation type="submission" date="2016-01" db="EMBL/GenBank/DDBJ databases">
        <authorList>
            <person name="Mitreva M."/>
            <person name="Pepin K.H."/>
            <person name="Mihindukulasuriya K.A."/>
            <person name="Fulton R."/>
            <person name="Fronick C."/>
            <person name="O'Laughlin M."/>
            <person name="Miner T."/>
            <person name="Herter B."/>
            <person name="Rosa B.A."/>
            <person name="Cordes M."/>
            <person name="Tomlinson C."/>
            <person name="Wollam A."/>
            <person name="Palsikar V.B."/>
            <person name="Mardis E.R."/>
            <person name="Wilson R.K."/>
        </authorList>
    </citation>
    <scope>NUCLEOTIDE SEQUENCE [LARGE SCALE GENOMIC DNA]</scope>
    <source>
        <strain evidence="11">CMW8396</strain>
    </source>
</reference>
<evidence type="ECO:0000256" key="2">
    <source>
        <dbReference type="ARBA" id="ARBA00004442"/>
    </source>
</evidence>
<evidence type="ECO:0000256" key="1">
    <source>
        <dbReference type="ARBA" id="ARBA00004241"/>
    </source>
</evidence>
<dbReference type="GO" id="GO:0009986">
    <property type="term" value="C:cell surface"/>
    <property type="evidence" value="ECO:0007669"/>
    <property type="project" value="UniProtKB-SubCell"/>
</dbReference>
<keyword evidence="7" id="KW-0998">Cell outer membrane</keyword>
<dbReference type="GO" id="GO:0009279">
    <property type="term" value="C:cell outer membrane"/>
    <property type="evidence" value="ECO:0007669"/>
    <property type="project" value="UniProtKB-SubCell"/>
</dbReference>
<dbReference type="STRING" id="134605.HMPREF3206_01313"/>
<dbReference type="InterPro" id="IPR005594">
    <property type="entry name" value="YadA_C"/>
</dbReference>
<evidence type="ECO:0000256" key="7">
    <source>
        <dbReference type="ARBA" id="ARBA00023237"/>
    </source>
</evidence>
<keyword evidence="6" id="KW-0472">Membrane</keyword>
<evidence type="ECO:0000256" key="5">
    <source>
        <dbReference type="ARBA" id="ARBA00022729"/>
    </source>
</evidence>
<dbReference type="RefSeq" id="WP_261787167.1">
    <property type="nucleotide sequence ID" value="NZ_KQ956559.1"/>
</dbReference>
<keyword evidence="8" id="KW-0175">Coiled coil</keyword>
<protein>
    <recommendedName>
        <fullName evidence="9">Trimeric autotransporter adhesin YadA-like C-terminal membrane anchor domain-containing protein</fullName>
    </recommendedName>
</protein>
<dbReference type="Pfam" id="PF03895">
    <property type="entry name" value="YadA_anchor"/>
    <property type="match status" value="1"/>
</dbReference>
<evidence type="ECO:0000256" key="6">
    <source>
        <dbReference type="ARBA" id="ARBA00023136"/>
    </source>
</evidence>
<dbReference type="SUPFAM" id="SSF54523">
    <property type="entry name" value="Pili subunits"/>
    <property type="match status" value="1"/>
</dbReference>
<keyword evidence="4" id="KW-0812">Transmembrane</keyword>
<gene>
    <name evidence="10" type="ORF">HMPREF3206_01313</name>
</gene>
<evidence type="ECO:0000256" key="8">
    <source>
        <dbReference type="SAM" id="Coils"/>
    </source>
</evidence>
<keyword evidence="3" id="KW-1134">Transmembrane beta strand</keyword>
<dbReference type="Proteomes" id="UP000070617">
    <property type="component" value="Unassembled WGS sequence"/>
</dbReference>
<keyword evidence="5" id="KW-0732">Signal</keyword>
<evidence type="ECO:0000259" key="9">
    <source>
        <dbReference type="Pfam" id="PF03895"/>
    </source>
</evidence>
<dbReference type="EMBL" id="LRPX01000069">
    <property type="protein sequence ID" value="KXA13412.1"/>
    <property type="molecule type" value="Genomic_DNA"/>
</dbReference>
<comment type="caution">
    <text evidence="10">The sequence shown here is derived from an EMBL/GenBank/DDBJ whole genome shotgun (WGS) entry which is preliminary data.</text>
</comment>
<evidence type="ECO:0000256" key="3">
    <source>
        <dbReference type="ARBA" id="ARBA00022452"/>
    </source>
</evidence>
<sequence length="390" mass="42700">MKLNLEKNFKSLFKKKVSFTMAALTIFAITGAVSFADGGTPDPNINNDVIKNLQEQANANSDNIAGLRNDFNDFSKKQEEVNKKQKIVNDKYEQLVDNLGTKADQNGNNIDVDKYKEKLGLDKLEDRLDTHGSSIKALKGNKVNKDDYELDKKNINEKIDKEIKDRQDHSKIFNDSIKDHDKKINSLTKDVDELLENAVNGEYVKREVEKEAETRKAADKAHDKAIADNKKAIDNEAATREAADKKHDAAIAENKAAIKKYDTAIDTNKKAIADEVKRSTEVDARHDAAIAANKAGIEANASAIKHLDSKLNKTTAMMTAMNNVDFQDVNAGEVAIGAGVGHFVGSQAVAVGVAYGVNDDLKVHAKLSGVAGDAHYNAIGGGVTYKFRTR</sequence>
<evidence type="ECO:0000256" key="4">
    <source>
        <dbReference type="ARBA" id="ARBA00022692"/>
    </source>
</evidence>
<keyword evidence="11" id="KW-1185">Reference proteome</keyword>